<accession>A0A9P9BVD2</accession>
<protein>
    <submittedName>
        <fullName evidence="1">Uncharacterized protein</fullName>
    </submittedName>
</protein>
<dbReference type="PANTHER" id="PTHR34414:SF1">
    <property type="entry name" value="SUBTILISIN-LIKE SERINE PROTEASE"/>
    <property type="match status" value="1"/>
</dbReference>
<evidence type="ECO:0000313" key="2">
    <source>
        <dbReference type="Proteomes" id="UP000756346"/>
    </source>
</evidence>
<name>A0A9P9BVD2_9PEZI</name>
<reference evidence="1" key="1">
    <citation type="journal article" date="2021" name="Nat. Commun.">
        <title>Genetic determinants of endophytism in the Arabidopsis root mycobiome.</title>
        <authorList>
            <person name="Mesny F."/>
            <person name="Miyauchi S."/>
            <person name="Thiergart T."/>
            <person name="Pickel B."/>
            <person name="Atanasova L."/>
            <person name="Karlsson M."/>
            <person name="Huettel B."/>
            <person name="Barry K.W."/>
            <person name="Haridas S."/>
            <person name="Chen C."/>
            <person name="Bauer D."/>
            <person name="Andreopoulos W."/>
            <person name="Pangilinan J."/>
            <person name="LaButti K."/>
            <person name="Riley R."/>
            <person name="Lipzen A."/>
            <person name="Clum A."/>
            <person name="Drula E."/>
            <person name="Henrissat B."/>
            <person name="Kohler A."/>
            <person name="Grigoriev I.V."/>
            <person name="Martin F.M."/>
            <person name="Hacquard S."/>
        </authorList>
    </citation>
    <scope>NUCLEOTIDE SEQUENCE</scope>
    <source>
        <strain evidence="1">MPI-CAGE-CH-0230</strain>
    </source>
</reference>
<dbReference type="AlphaFoldDB" id="A0A9P9BVD2"/>
<dbReference type="InterPro" id="IPR046536">
    <property type="entry name" value="DUF6601"/>
</dbReference>
<evidence type="ECO:0000313" key="1">
    <source>
        <dbReference type="EMBL" id="KAH7038399.1"/>
    </source>
</evidence>
<gene>
    <name evidence="1" type="ORF">B0I36DRAFT_316107</name>
</gene>
<dbReference type="Pfam" id="PF20246">
    <property type="entry name" value="DUF6601"/>
    <property type="match status" value="1"/>
</dbReference>
<dbReference type="RefSeq" id="XP_046017520.1">
    <property type="nucleotide sequence ID" value="XM_046152963.1"/>
</dbReference>
<dbReference type="OrthoDB" id="5086500at2759"/>
<keyword evidence="2" id="KW-1185">Reference proteome</keyword>
<proteinExistence type="predicted"/>
<dbReference type="Proteomes" id="UP000756346">
    <property type="component" value="Unassembled WGS sequence"/>
</dbReference>
<dbReference type="GeneID" id="70182509"/>
<dbReference type="PANTHER" id="PTHR34414">
    <property type="entry name" value="HET DOMAIN-CONTAINING PROTEIN-RELATED"/>
    <property type="match status" value="1"/>
</dbReference>
<sequence>MDRSVRGWTAENAEWPATFQCGDNIKDPTTDVLTFLALDLQTPKLDSLHKHLWLARLLRLARPPHRQRLLGRTILITERLDEHLVWHEKSIFIKPLPKYLLSYEF</sequence>
<comment type="caution">
    <text evidence="1">The sequence shown here is derived from an EMBL/GenBank/DDBJ whole genome shotgun (WGS) entry which is preliminary data.</text>
</comment>
<dbReference type="EMBL" id="JAGTJQ010000002">
    <property type="protein sequence ID" value="KAH7038399.1"/>
    <property type="molecule type" value="Genomic_DNA"/>
</dbReference>
<organism evidence="1 2">
    <name type="scientific">Microdochium trichocladiopsis</name>
    <dbReference type="NCBI Taxonomy" id="1682393"/>
    <lineage>
        <taxon>Eukaryota</taxon>
        <taxon>Fungi</taxon>
        <taxon>Dikarya</taxon>
        <taxon>Ascomycota</taxon>
        <taxon>Pezizomycotina</taxon>
        <taxon>Sordariomycetes</taxon>
        <taxon>Xylariomycetidae</taxon>
        <taxon>Xylariales</taxon>
        <taxon>Microdochiaceae</taxon>
        <taxon>Microdochium</taxon>
    </lineage>
</organism>